<dbReference type="InterPro" id="IPR001387">
    <property type="entry name" value="Cro/C1-type_HTH"/>
</dbReference>
<dbReference type="SUPFAM" id="SSF48452">
    <property type="entry name" value="TPR-like"/>
    <property type="match status" value="2"/>
</dbReference>
<dbReference type="CDD" id="cd00093">
    <property type="entry name" value="HTH_XRE"/>
    <property type="match status" value="1"/>
</dbReference>
<evidence type="ECO:0000313" key="3">
    <source>
        <dbReference type="Proteomes" id="UP000199263"/>
    </source>
</evidence>
<keyword evidence="3" id="KW-1185">Reference proteome</keyword>
<dbReference type="Proteomes" id="UP000199263">
    <property type="component" value="Unassembled WGS sequence"/>
</dbReference>
<dbReference type="PROSITE" id="PS50943">
    <property type="entry name" value="HTH_CROC1"/>
    <property type="match status" value="1"/>
</dbReference>
<dbReference type="SUPFAM" id="SSF47413">
    <property type="entry name" value="lambda repressor-like DNA-binding domains"/>
    <property type="match status" value="1"/>
</dbReference>
<dbReference type="InterPro" id="IPR011990">
    <property type="entry name" value="TPR-like_helical_dom_sf"/>
</dbReference>
<evidence type="ECO:0000313" key="2">
    <source>
        <dbReference type="EMBL" id="SFC27461.1"/>
    </source>
</evidence>
<evidence type="ECO:0000259" key="1">
    <source>
        <dbReference type="PROSITE" id="PS50943"/>
    </source>
</evidence>
<name>A0A1I1HUB8_9CLOT</name>
<accession>A0A1I1HUB8</accession>
<dbReference type="Gene3D" id="1.25.40.10">
    <property type="entry name" value="Tetratricopeptide repeat domain"/>
    <property type="match status" value="2"/>
</dbReference>
<dbReference type="Gene3D" id="1.10.260.40">
    <property type="entry name" value="lambda repressor-like DNA-binding domains"/>
    <property type="match status" value="1"/>
</dbReference>
<dbReference type="OrthoDB" id="2986817at2"/>
<dbReference type="AlphaFoldDB" id="A0A1I1HUB8"/>
<dbReference type="InterPro" id="IPR010982">
    <property type="entry name" value="Lambda_DNA-bd_dom_sf"/>
</dbReference>
<dbReference type="RefSeq" id="WP_090088188.1">
    <property type="nucleotide sequence ID" value="NZ_FOMG01000002.1"/>
</dbReference>
<feature type="domain" description="HTH cro/C1-type" evidence="1">
    <location>
        <begin position="10"/>
        <end position="63"/>
    </location>
</feature>
<organism evidence="2 3">
    <name type="scientific">Clostridium uliginosum</name>
    <dbReference type="NCBI Taxonomy" id="119641"/>
    <lineage>
        <taxon>Bacteria</taxon>
        <taxon>Bacillati</taxon>
        <taxon>Bacillota</taxon>
        <taxon>Clostridia</taxon>
        <taxon>Eubacteriales</taxon>
        <taxon>Clostridiaceae</taxon>
        <taxon>Clostridium</taxon>
    </lineage>
</organism>
<dbReference type="GO" id="GO:0003677">
    <property type="term" value="F:DNA binding"/>
    <property type="evidence" value="ECO:0007669"/>
    <property type="project" value="InterPro"/>
</dbReference>
<dbReference type="PROSITE" id="PS50293">
    <property type="entry name" value="TPR_REGION"/>
    <property type="match status" value="1"/>
</dbReference>
<gene>
    <name evidence="2" type="ORF">SAMN05421842_1028</name>
</gene>
<reference evidence="2 3" key="1">
    <citation type="submission" date="2016-10" db="EMBL/GenBank/DDBJ databases">
        <authorList>
            <person name="de Groot N.N."/>
        </authorList>
    </citation>
    <scope>NUCLEOTIDE SEQUENCE [LARGE SCALE GENOMIC DNA]</scope>
    <source>
        <strain evidence="2 3">DSM 12992</strain>
    </source>
</reference>
<proteinExistence type="predicted"/>
<sequence>MEILSTGEKIKRARIFKGITLKDLCKSKISISKMSCIENGKVKADEELLNYIANNIGIDLNYLTKDVYEQISNNLKLIKESIYSDPECEDKLKYNLAYSIKHEYYDLAFDLIHILFSYYVEQSKVENIQLIVSQYYDLYQRNNTTENTLIYFKDMARYLYENKEYMESIAYYSKLREILTQDKKALDKEEYCLIAYNEAICHQRLNKFEEAYNILSKVIKDIDNIDNDANKGNIYHAYATLCIKLKKEFVDEYKSKAFQYQKHNPIISALSKGDYGKYYFEVNDKEKAIKEIEEGIKTFPYYNKEKYVEFLNSCTKILIKNSEFEIASKIVDESLNIAISTDNVILIKKAYYLKGTILQRLGDYVQAEKYMNISLDALFKSGTREERKKIYIDMGNMYYKLGTVSDALKYFNLAFVVDKRI</sequence>
<protein>
    <submittedName>
        <fullName evidence="2">Helix-turn-helix domain-containing protein</fullName>
    </submittedName>
</protein>
<dbReference type="SMART" id="SM00530">
    <property type="entry name" value="HTH_XRE"/>
    <property type="match status" value="1"/>
</dbReference>
<dbReference type="STRING" id="119641.SAMN05421842_1028"/>
<dbReference type="EMBL" id="FOMG01000002">
    <property type="protein sequence ID" value="SFC27461.1"/>
    <property type="molecule type" value="Genomic_DNA"/>
</dbReference>